<feature type="region of interest" description="Disordered" evidence="1">
    <location>
        <begin position="1"/>
        <end position="39"/>
    </location>
</feature>
<evidence type="ECO:0000313" key="3">
    <source>
        <dbReference type="Proteomes" id="UP000298493"/>
    </source>
</evidence>
<dbReference type="EMBL" id="SNSC02000012">
    <property type="protein sequence ID" value="TID19449.1"/>
    <property type="molecule type" value="Genomic_DNA"/>
</dbReference>
<sequence length="376" mass="40690">MDKSRRVAIPDDSIPINSEAGVTTSCPPQEQKAKRKPRKLAIRNSHALITPTLPSDNKMIDVETKERSLDSRVSALESDYHKLHKRTKSNTIEIGKLQASTKTAPNLSIEDRPQDKTEPSPDEKTSQQLQVDSVNPSADPNRHPYPSELDRVEELSDERIETISRSTAPAIGDLAEHNKSVALKGSYKIPLPSTLSVDDVRAVRNGLAAASSVTREIATALRGGRSREDSVMKETVWDKKGSAQAQSTSNTSIDPLADASSPRSWTSLLNSCTKLVSNAANAIEMEAAVEAKGKETSKTRASTRQGPPARTNSDFLIFQGQKPTISPTKPSTRRASSVTAPTQSSASKNARRATGPTLTTQARTQKSPKSPKNVEP</sequence>
<gene>
    <name evidence="2" type="ORF">E6O75_ATG06787</name>
</gene>
<proteinExistence type="predicted"/>
<feature type="region of interest" description="Disordered" evidence="1">
    <location>
        <begin position="223"/>
        <end position="264"/>
    </location>
</feature>
<feature type="compositionally biased region" description="Polar residues" evidence="1">
    <location>
        <begin position="321"/>
        <end position="348"/>
    </location>
</feature>
<feature type="compositionally biased region" description="Polar residues" evidence="1">
    <location>
        <begin position="299"/>
        <end position="314"/>
    </location>
</feature>
<dbReference type="Proteomes" id="UP000298493">
    <property type="component" value="Unassembled WGS sequence"/>
</dbReference>
<reference evidence="2 3" key="1">
    <citation type="submission" date="2019-04" db="EMBL/GenBank/DDBJ databases">
        <title>High contiguity whole genome sequence and gene annotation resource for two Venturia nashicola isolates.</title>
        <authorList>
            <person name="Prokchorchik M."/>
            <person name="Won K."/>
            <person name="Lee Y."/>
            <person name="Choi E.D."/>
            <person name="Segonzac C."/>
            <person name="Sohn K.H."/>
        </authorList>
    </citation>
    <scope>NUCLEOTIDE SEQUENCE [LARGE SCALE GENOMIC DNA]</scope>
    <source>
        <strain evidence="2 3">PRI2</strain>
    </source>
</reference>
<dbReference type="AlphaFoldDB" id="A0A4Z1PCG4"/>
<accession>A0A4Z1PCG4</accession>
<feature type="compositionally biased region" description="Polar residues" evidence="1">
    <location>
        <begin position="356"/>
        <end position="370"/>
    </location>
</feature>
<feature type="region of interest" description="Disordered" evidence="1">
    <location>
        <begin position="91"/>
        <end position="154"/>
    </location>
</feature>
<evidence type="ECO:0000256" key="1">
    <source>
        <dbReference type="SAM" id="MobiDB-lite"/>
    </source>
</evidence>
<protein>
    <submittedName>
        <fullName evidence="2">Uncharacterized protein</fullName>
    </submittedName>
</protein>
<keyword evidence="3" id="KW-1185">Reference proteome</keyword>
<feature type="region of interest" description="Disordered" evidence="1">
    <location>
        <begin position="290"/>
        <end position="376"/>
    </location>
</feature>
<organism evidence="2 3">
    <name type="scientific">Venturia nashicola</name>
    <dbReference type="NCBI Taxonomy" id="86259"/>
    <lineage>
        <taxon>Eukaryota</taxon>
        <taxon>Fungi</taxon>
        <taxon>Dikarya</taxon>
        <taxon>Ascomycota</taxon>
        <taxon>Pezizomycotina</taxon>
        <taxon>Dothideomycetes</taxon>
        <taxon>Pleosporomycetidae</taxon>
        <taxon>Venturiales</taxon>
        <taxon>Venturiaceae</taxon>
        <taxon>Venturia</taxon>
    </lineage>
</organism>
<feature type="compositionally biased region" description="Basic and acidic residues" evidence="1">
    <location>
        <begin position="109"/>
        <end position="125"/>
    </location>
</feature>
<feature type="compositionally biased region" description="Polar residues" evidence="1">
    <location>
        <begin position="243"/>
        <end position="253"/>
    </location>
</feature>
<name>A0A4Z1PCG4_9PEZI</name>
<feature type="compositionally biased region" description="Polar residues" evidence="1">
    <location>
        <begin position="126"/>
        <end position="138"/>
    </location>
</feature>
<feature type="compositionally biased region" description="Basic and acidic residues" evidence="1">
    <location>
        <begin position="225"/>
        <end position="241"/>
    </location>
</feature>
<comment type="caution">
    <text evidence="2">The sequence shown here is derived from an EMBL/GenBank/DDBJ whole genome shotgun (WGS) entry which is preliminary data.</text>
</comment>
<evidence type="ECO:0000313" key="2">
    <source>
        <dbReference type="EMBL" id="TID19449.1"/>
    </source>
</evidence>